<protein>
    <submittedName>
        <fullName evidence="1">Uncharacterized protein</fullName>
    </submittedName>
</protein>
<sequence length="55" mass="5964">MSGSELPSEKEIEEAHSRLAEGLKSCRSVVANYKAMIAKDSDEGAQPDQEPESNL</sequence>
<dbReference type="EMBL" id="CP060782">
    <property type="protein sequence ID" value="QNP46604.1"/>
    <property type="molecule type" value="Genomic_DNA"/>
</dbReference>
<name>A0ABX6TB55_9SPHN</name>
<reference evidence="1 2" key="1">
    <citation type="submission" date="2020-08" db="EMBL/GenBank/DDBJ databases">
        <title>Genome sequence of Sphingomonas sediminicola KACC 15039T.</title>
        <authorList>
            <person name="Hyun D.-W."/>
            <person name="Bae J.-W."/>
        </authorList>
    </citation>
    <scope>NUCLEOTIDE SEQUENCE [LARGE SCALE GENOMIC DNA]</scope>
    <source>
        <strain evidence="1 2">KACC 15039</strain>
    </source>
</reference>
<accession>A0ABX6TB55</accession>
<dbReference type="RefSeq" id="WP_187709557.1">
    <property type="nucleotide sequence ID" value="NZ_CP060782.1"/>
</dbReference>
<proteinExistence type="predicted"/>
<gene>
    <name evidence="1" type="ORF">H9L14_05650</name>
</gene>
<keyword evidence="2" id="KW-1185">Reference proteome</keyword>
<evidence type="ECO:0000313" key="2">
    <source>
        <dbReference type="Proteomes" id="UP000516105"/>
    </source>
</evidence>
<organism evidence="1 2">
    <name type="scientific">Sphingomonas sediminicola</name>
    <dbReference type="NCBI Taxonomy" id="386874"/>
    <lineage>
        <taxon>Bacteria</taxon>
        <taxon>Pseudomonadati</taxon>
        <taxon>Pseudomonadota</taxon>
        <taxon>Alphaproteobacteria</taxon>
        <taxon>Sphingomonadales</taxon>
        <taxon>Sphingomonadaceae</taxon>
        <taxon>Sphingomonas</taxon>
    </lineage>
</organism>
<evidence type="ECO:0000313" key="1">
    <source>
        <dbReference type="EMBL" id="QNP46604.1"/>
    </source>
</evidence>
<dbReference type="Proteomes" id="UP000516105">
    <property type="component" value="Chromosome"/>
</dbReference>